<dbReference type="AlphaFoldDB" id="A0A0U5ESF9"/>
<dbReference type="RefSeq" id="WP_269148867.1">
    <property type="nucleotide sequence ID" value="NZ_LN606600.1"/>
</dbReference>
<accession>A0A0U5ESF9</accession>
<dbReference type="GeneID" id="77100424"/>
<dbReference type="PATRIC" id="fig|446692.3.peg.916"/>
<name>A0A0U5ESF9_9PROT</name>
<sequence length="43" mass="4844">MLYDNPLTELDDIPLWEGCRLRQSVCCFVVDGINPAAFGKELT</sequence>
<reference evidence="2" key="1">
    <citation type="submission" date="2014-09" db="EMBL/GenBank/DDBJ databases">
        <authorList>
            <person name="Illeghems K.G."/>
        </authorList>
    </citation>
    <scope>NUCLEOTIDE SEQUENCE [LARGE SCALE GENOMIC DNA]</scope>
    <source>
        <strain evidence="2">108B</strain>
    </source>
</reference>
<organism evidence="1 2">
    <name type="scientific">Acetobacter senegalensis</name>
    <dbReference type="NCBI Taxonomy" id="446692"/>
    <lineage>
        <taxon>Bacteria</taxon>
        <taxon>Pseudomonadati</taxon>
        <taxon>Pseudomonadota</taxon>
        <taxon>Alphaproteobacteria</taxon>
        <taxon>Acetobacterales</taxon>
        <taxon>Acetobacteraceae</taxon>
        <taxon>Acetobacter</taxon>
    </lineage>
</organism>
<protein>
    <submittedName>
        <fullName evidence="1">Uncharacterized protein</fullName>
    </submittedName>
</protein>
<dbReference type="Proteomes" id="UP000056109">
    <property type="component" value="Chromosome I"/>
</dbReference>
<dbReference type="KEGG" id="asz:ASN_923"/>
<proteinExistence type="predicted"/>
<evidence type="ECO:0000313" key="1">
    <source>
        <dbReference type="EMBL" id="CEF40324.1"/>
    </source>
</evidence>
<dbReference type="EMBL" id="LN606600">
    <property type="protein sequence ID" value="CEF40324.1"/>
    <property type="molecule type" value="Genomic_DNA"/>
</dbReference>
<keyword evidence="2" id="KW-1185">Reference proteome</keyword>
<gene>
    <name evidence="1" type="ORF">ASN_923</name>
</gene>
<evidence type="ECO:0000313" key="2">
    <source>
        <dbReference type="Proteomes" id="UP000056109"/>
    </source>
</evidence>